<dbReference type="RefSeq" id="WP_306832459.1">
    <property type="nucleotide sequence ID" value="NZ_JAUSRA010000001.1"/>
</dbReference>
<proteinExistence type="predicted"/>
<evidence type="ECO:0000313" key="2">
    <source>
        <dbReference type="EMBL" id="MDP9796114.1"/>
    </source>
</evidence>
<sequence length="67" mass="6867">MNDWLGILVAAVLVSLTPGVNQLGNAVRHRQSRALAGPAGRLAAFVVPIGLFFAGLGTVLIACEAVL</sequence>
<keyword evidence="1" id="KW-1133">Transmembrane helix</keyword>
<dbReference type="Proteomes" id="UP001240984">
    <property type="component" value="Unassembled WGS sequence"/>
</dbReference>
<accession>A0ABT9MXJ9</accession>
<keyword evidence="3" id="KW-1185">Reference proteome</keyword>
<evidence type="ECO:0000256" key="1">
    <source>
        <dbReference type="SAM" id="Phobius"/>
    </source>
</evidence>
<evidence type="ECO:0000313" key="3">
    <source>
        <dbReference type="Proteomes" id="UP001240984"/>
    </source>
</evidence>
<feature type="transmembrane region" description="Helical" evidence="1">
    <location>
        <begin position="42"/>
        <end position="63"/>
    </location>
</feature>
<keyword evidence="1" id="KW-0812">Transmembrane</keyword>
<comment type="caution">
    <text evidence="2">The sequence shown here is derived from an EMBL/GenBank/DDBJ whole genome shotgun (WGS) entry which is preliminary data.</text>
</comment>
<keyword evidence="1" id="KW-0472">Membrane</keyword>
<name>A0ABT9MXJ9_9ACTN</name>
<gene>
    <name evidence="2" type="ORF">J2S43_004626</name>
</gene>
<protein>
    <submittedName>
        <fullName evidence="2">Threonine/homoserine/homoserine lactone efflux protein</fullName>
    </submittedName>
</protein>
<dbReference type="EMBL" id="JAUSRA010000001">
    <property type="protein sequence ID" value="MDP9796114.1"/>
    <property type="molecule type" value="Genomic_DNA"/>
</dbReference>
<reference evidence="2 3" key="1">
    <citation type="submission" date="2023-07" db="EMBL/GenBank/DDBJ databases">
        <title>Sequencing the genomes of 1000 actinobacteria strains.</title>
        <authorList>
            <person name="Klenk H.-P."/>
        </authorList>
    </citation>
    <scope>NUCLEOTIDE SEQUENCE [LARGE SCALE GENOMIC DNA]</scope>
    <source>
        <strain evidence="2 3">DSM 44710</strain>
    </source>
</reference>
<organism evidence="2 3">
    <name type="scientific">Catenuloplanes nepalensis</name>
    <dbReference type="NCBI Taxonomy" id="587533"/>
    <lineage>
        <taxon>Bacteria</taxon>
        <taxon>Bacillati</taxon>
        <taxon>Actinomycetota</taxon>
        <taxon>Actinomycetes</taxon>
        <taxon>Micromonosporales</taxon>
        <taxon>Micromonosporaceae</taxon>
        <taxon>Catenuloplanes</taxon>
    </lineage>
</organism>